<name>A0AAW5JRC8_9FIRM</name>
<sequence length="72" mass="8174">INSYNRKMAEMMNESVKNVIAPSGRVVQFVAKRVEVGVHMALADRGYDMQQLKNGIWASGRVDYKKKNVDMV</sequence>
<dbReference type="Proteomes" id="UP001204562">
    <property type="component" value="Unassembled WGS sequence"/>
</dbReference>
<accession>A0AAW5JRC8</accession>
<dbReference type="AlphaFoldDB" id="A0AAW5JRC8"/>
<evidence type="ECO:0000313" key="1">
    <source>
        <dbReference type="EMBL" id="MCQ4771953.1"/>
    </source>
</evidence>
<organism evidence="1 2">
    <name type="scientific">Intestinimonas massiliensis</name>
    <name type="common">ex Afouda et al. 2020</name>
    <dbReference type="NCBI Taxonomy" id="1673721"/>
    <lineage>
        <taxon>Bacteria</taxon>
        <taxon>Bacillati</taxon>
        <taxon>Bacillota</taxon>
        <taxon>Clostridia</taxon>
        <taxon>Eubacteriales</taxon>
        <taxon>Intestinimonas</taxon>
    </lineage>
</organism>
<evidence type="ECO:0000313" key="2">
    <source>
        <dbReference type="Proteomes" id="UP001204562"/>
    </source>
</evidence>
<protein>
    <submittedName>
        <fullName evidence="1">Uncharacterized protein</fullName>
    </submittedName>
</protein>
<comment type="caution">
    <text evidence="1">The sequence shown here is derived from an EMBL/GenBank/DDBJ whole genome shotgun (WGS) entry which is preliminary data.</text>
</comment>
<reference evidence="1" key="1">
    <citation type="submission" date="2022-06" db="EMBL/GenBank/DDBJ databases">
        <title>Isolation of gut microbiota from human fecal samples.</title>
        <authorList>
            <person name="Pamer E.G."/>
            <person name="Barat B."/>
            <person name="Waligurski E."/>
            <person name="Medina S."/>
            <person name="Paddock L."/>
            <person name="Mostad J."/>
        </authorList>
    </citation>
    <scope>NUCLEOTIDE SEQUENCE</scope>
    <source>
        <strain evidence="1">DFI.9.91</strain>
    </source>
</reference>
<gene>
    <name evidence="1" type="ORF">NE579_16160</name>
</gene>
<proteinExistence type="predicted"/>
<dbReference type="EMBL" id="JANFYS010000172">
    <property type="protein sequence ID" value="MCQ4771953.1"/>
    <property type="molecule type" value="Genomic_DNA"/>
</dbReference>
<feature type="non-terminal residue" evidence="1">
    <location>
        <position position="1"/>
    </location>
</feature>